<dbReference type="InterPro" id="IPR036259">
    <property type="entry name" value="MFS_trans_sf"/>
</dbReference>
<proteinExistence type="predicted"/>
<evidence type="ECO:0000256" key="7">
    <source>
        <dbReference type="SAM" id="Phobius"/>
    </source>
</evidence>
<keyword evidence="2" id="KW-0813">Transport</keyword>
<evidence type="ECO:0000256" key="1">
    <source>
        <dbReference type="ARBA" id="ARBA00004651"/>
    </source>
</evidence>
<comment type="caution">
    <text evidence="9">The sequence shown here is derived from an EMBL/GenBank/DDBJ whole genome shotgun (WGS) entry which is preliminary data.</text>
</comment>
<dbReference type="SUPFAM" id="SSF103473">
    <property type="entry name" value="MFS general substrate transporter"/>
    <property type="match status" value="1"/>
</dbReference>
<gene>
    <name evidence="9" type="ORF">H7F51_14310</name>
</gene>
<dbReference type="InterPro" id="IPR020846">
    <property type="entry name" value="MFS_dom"/>
</dbReference>
<feature type="transmembrane region" description="Helical" evidence="7">
    <location>
        <begin position="250"/>
        <end position="282"/>
    </location>
</feature>
<feature type="transmembrane region" description="Helical" evidence="7">
    <location>
        <begin position="88"/>
        <end position="107"/>
    </location>
</feature>
<keyword evidence="6 7" id="KW-0472">Membrane</keyword>
<dbReference type="PANTHER" id="PTHR23522">
    <property type="entry name" value="BLL5896 PROTEIN"/>
    <property type="match status" value="1"/>
</dbReference>
<keyword evidence="5 7" id="KW-1133">Transmembrane helix</keyword>
<dbReference type="Pfam" id="PF03825">
    <property type="entry name" value="Nuc_H_symport"/>
    <property type="match status" value="1"/>
</dbReference>
<evidence type="ECO:0000256" key="4">
    <source>
        <dbReference type="ARBA" id="ARBA00022692"/>
    </source>
</evidence>
<evidence type="ECO:0000313" key="10">
    <source>
        <dbReference type="Proteomes" id="UP000566813"/>
    </source>
</evidence>
<keyword evidence="3" id="KW-1003">Cell membrane</keyword>
<feature type="transmembrane region" description="Helical" evidence="7">
    <location>
        <begin position="119"/>
        <end position="138"/>
    </location>
</feature>
<dbReference type="RefSeq" id="WP_185664990.1">
    <property type="nucleotide sequence ID" value="NZ_JACLAW010000011.1"/>
</dbReference>
<evidence type="ECO:0000256" key="5">
    <source>
        <dbReference type="ARBA" id="ARBA00022989"/>
    </source>
</evidence>
<protein>
    <submittedName>
        <fullName evidence="9">MFS transporter</fullName>
    </submittedName>
</protein>
<evidence type="ECO:0000256" key="3">
    <source>
        <dbReference type="ARBA" id="ARBA00022475"/>
    </source>
</evidence>
<dbReference type="GO" id="GO:0005886">
    <property type="term" value="C:plasma membrane"/>
    <property type="evidence" value="ECO:0007669"/>
    <property type="project" value="UniProtKB-SubCell"/>
</dbReference>
<sequence>MDIIVKAAELSEGPMTGGERLMAVRLSAMMLVEFIVFGSWFATLGLVLATHGGESIIGKAYLLSAVAAIVSPLFMGAIGDRYLAPRNLMALLHAVGAVAIGAVPAALQAGEFGLTLGLIFLHMTFFQPTLGLVNSIALTQLDRHQRLFPYVRVFGPLGWVVAGLCVGGLGLSASTGVFYIAAGSAALLAVYSLTLPYSPPPSAGAHISLGDLVGVRALVLFRDRRFAVLMACTLLTSISLGFYNTFASPYIAALGISNVAGVLALGQISEVAFIVTIPWVLVRIGMKRALLLGMGMWGVRFALFILAAQGMPAMAVVGVALHGICNDYFIVIAAMFIARLATPELAAQAQGWLILMISGFGAAIGSALSGSIYGAFVAGDPAHGVAGWTPLWLLPMGLALLTSVIWTLLFPPGEEQSTATRTAL</sequence>
<feature type="transmembrane region" description="Helical" evidence="7">
    <location>
        <begin position="226"/>
        <end position="244"/>
    </location>
</feature>
<dbReference type="AlphaFoldDB" id="A0A7X1FTH5"/>
<evidence type="ECO:0000256" key="6">
    <source>
        <dbReference type="ARBA" id="ARBA00023136"/>
    </source>
</evidence>
<feature type="transmembrane region" description="Helical" evidence="7">
    <location>
        <begin position="30"/>
        <end position="50"/>
    </location>
</feature>
<feature type="transmembrane region" description="Helical" evidence="7">
    <location>
        <begin position="314"/>
        <end position="340"/>
    </location>
</feature>
<dbReference type="PANTHER" id="PTHR23522:SF4">
    <property type="entry name" value="NUCLEOSIDE PERMEASE NUPG-RELATED"/>
    <property type="match status" value="1"/>
</dbReference>
<feature type="domain" description="Major facilitator superfamily (MFS) profile" evidence="8">
    <location>
        <begin position="178"/>
        <end position="424"/>
    </location>
</feature>
<dbReference type="InterPro" id="IPR004740">
    <property type="entry name" value="Nuc_H_symport"/>
</dbReference>
<feature type="transmembrane region" description="Helical" evidence="7">
    <location>
        <begin position="177"/>
        <end position="197"/>
    </location>
</feature>
<dbReference type="PROSITE" id="PS50850">
    <property type="entry name" value="MFS"/>
    <property type="match status" value="1"/>
</dbReference>
<feature type="transmembrane region" description="Helical" evidence="7">
    <location>
        <begin position="352"/>
        <end position="379"/>
    </location>
</feature>
<accession>A0A7X1FTH5</accession>
<dbReference type="GO" id="GO:0015212">
    <property type="term" value="F:cytidine transmembrane transporter activity"/>
    <property type="evidence" value="ECO:0007669"/>
    <property type="project" value="TreeGrafter"/>
</dbReference>
<feature type="transmembrane region" description="Helical" evidence="7">
    <location>
        <begin position="150"/>
        <end position="171"/>
    </location>
</feature>
<feature type="transmembrane region" description="Helical" evidence="7">
    <location>
        <begin position="391"/>
        <end position="411"/>
    </location>
</feature>
<feature type="transmembrane region" description="Helical" evidence="7">
    <location>
        <begin position="56"/>
        <end position="76"/>
    </location>
</feature>
<evidence type="ECO:0000313" key="9">
    <source>
        <dbReference type="EMBL" id="MBC2666691.1"/>
    </source>
</evidence>
<dbReference type="GO" id="GO:0015213">
    <property type="term" value="F:uridine transmembrane transporter activity"/>
    <property type="evidence" value="ECO:0007669"/>
    <property type="project" value="TreeGrafter"/>
</dbReference>
<organism evidence="9 10">
    <name type="scientific">Novosphingobium flavum</name>
    <dbReference type="NCBI Taxonomy" id="1778672"/>
    <lineage>
        <taxon>Bacteria</taxon>
        <taxon>Pseudomonadati</taxon>
        <taxon>Pseudomonadota</taxon>
        <taxon>Alphaproteobacteria</taxon>
        <taxon>Sphingomonadales</taxon>
        <taxon>Sphingomonadaceae</taxon>
        <taxon>Novosphingobium</taxon>
    </lineage>
</organism>
<evidence type="ECO:0000256" key="2">
    <source>
        <dbReference type="ARBA" id="ARBA00022448"/>
    </source>
</evidence>
<name>A0A7X1FTH5_9SPHN</name>
<feature type="transmembrane region" description="Helical" evidence="7">
    <location>
        <begin position="289"/>
        <end position="308"/>
    </location>
</feature>
<keyword evidence="10" id="KW-1185">Reference proteome</keyword>
<comment type="subcellular location">
    <subcellularLocation>
        <location evidence="1">Cell membrane</location>
        <topology evidence="1">Multi-pass membrane protein</topology>
    </subcellularLocation>
</comment>
<dbReference type="Gene3D" id="1.20.1250.20">
    <property type="entry name" value="MFS general substrate transporter like domains"/>
    <property type="match status" value="2"/>
</dbReference>
<dbReference type="EMBL" id="JACLAW010000011">
    <property type="protein sequence ID" value="MBC2666691.1"/>
    <property type="molecule type" value="Genomic_DNA"/>
</dbReference>
<keyword evidence="4 7" id="KW-0812">Transmembrane</keyword>
<reference evidence="9 10" key="1">
    <citation type="submission" date="2020-08" db="EMBL/GenBank/DDBJ databases">
        <title>The genome sequence of type strain Novosphingobium flavum NBRC 111647.</title>
        <authorList>
            <person name="Liu Y."/>
        </authorList>
    </citation>
    <scope>NUCLEOTIDE SEQUENCE [LARGE SCALE GENOMIC DNA]</scope>
    <source>
        <strain evidence="9 10">NBRC 111647</strain>
    </source>
</reference>
<dbReference type="Proteomes" id="UP000566813">
    <property type="component" value="Unassembled WGS sequence"/>
</dbReference>
<evidence type="ECO:0000259" key="8">
    <source>
        <dbReference type="PROSITE" id="PS50850"/>
    </source>
</evidence>